<keyword evidence="1" id="KW-0472">Membrane</keyword>
<name>A0A2W5T9Z3_9BACT</name>
<feature type="transmembrane region" description="Helical" evidence="1">
    <location>
        <begin position="88"/>
        <end position="105"/>
    </location>
</feature>
<dbReference type="EMBL" id="QFQP01000019">
    <property type="protein sequence ID" value="PZR09863.1"/>
    <property type="molecule type" value="Genomic_DNA"/>
</dbReference>
<feature type="transmembrane region" description="Helical" evidence="1">
    <location>
        <begin position="112"/>
        <end position="134"/>
    </location>
</feature>
<organism evidence="2 3">
    <name type="scientific">Archangium gephyra</name>
    <dbReference type="NCBI Taxonomy" id="48"/>
    <lineage>
        <taxon>Bacteria</taxon>
        <taxon>Pseudomonadati</taxon>
        <taxon>Myxococcota</taxon>
        <taxon>Myxococcia</taxon>
        <taxon>Myxococcales</taxon>
        <taxon>Cystobacterineae</taxon>
        <taxon>Archangiaceae</taxon>
        <taxon>Archangium</taxon>
    </lineage>
</organism>
<dbReference type="SUPFAM" id="SSF57845">
    <property type="entry name" value="B-box zinc-binding domain"/>
    <property type="match status" value="1"/>
</dbReference>
<comment type="caution">
    <text evidence="2">The sequence shown here is derived from an EMBL/GenBank/DDBJ whole genome shotgun (WGS) entry which is preliminary data.</text>
</comment>
<evidence type="ECO:0000313" key="3">
    <source>
        <dbReference type="Proteomes" id="UP000249061"/>
    </source>
</evidence>
<dbReference type="Proteomes" id="UP000249061">
    <property type="component" value="Unassembled WGS sequence"/>
</dbReference>
<gene>
    <name evidence="2" type="ORF">DI536_21260</name>
</gene>
<keyword evidence="1" id="KW-0812">Transmembrane</keyword>
<accession>A0A2W5T9Z3</accession>
<keyword evidence="1" id="KW-1133">Transmembrane helix</keyword>
<protein>
    <submittedName>
        <fullName evidence="2">Uncharacterized protein</fullName>
    </submittedName>
</protein>
<evidence type="ECO:0000256" key="1">
    <source>
        <dbReference type="SAM" id="Phobius"/>
    </source>
</evidence>
<sequence length="165" mass="17319">MSSDFAAWFESTARCSEHGNEAAATCVRCGAFCCESCLQADACEACAVVLRREALPSVARGVAWKLALAPVLLTASGAVYVARGRELPPQWLAWLVPTACVVLVLRRHSAGAAWVGAITSLLLLAWQALVLFAGGAELRLVDVGLLAIAPAFALAGAERLSRLRA</sequence>
<feature type="transmembrane region" description="Helical" evidence="1">
    <location>
        <begin position="140"/>
        <end position="157"/>
    </location>
</feature>
<dbReference type="AlphaFoldDB" id="A0A2W5T9Z3"/>
<feature type="transmembrane region" description="Helical" evidence="1">
    <location>
        <begin position="62"/>
        <end position="82"/>
    </location>
</feature>
<proteinExistence type="predicted"/>
<reference evidence="2 3" key="1">
    <citation type="submission" date="2017-08" db="EMBL/GenBank/DDBJ databases">
        <title>Infants hospitalized years apart are colonized by the same room-sourced microbial strains.</title>
        <authorList>
            <person name="Brooks B."/>
            <person name="Olm M.R."/>
            <person name="Firek B.A."/>
            <person name="Baker R."/>
            <person name="Thomas B.C."/>
            <person name="Morowitz M.J."/>
            <person name="Banfield J.F."/>
        </authorList>
    </citation>
    <scope>NUCLEOTIDE SEQUENCE [LARGE SCALE GENOMIC DNA]</scope>
    <source>
        <strain evidence="2">S2_003_000_R2_14</strain>
    </source>
</reference>
<evidence type="ECO:0000313" key="2">
    <source>
        <dbReference type="EMBL" id="PZR09863.1"/>
    </source>
</evidence>